<dbReference type="Pfam" id="PF05899">
    <property type="entry name" value="Cupin_3"/>
    <property type="match status" value="1"/>
</dbReference>
<evidence type="ECO:0000313" key="3">
    <source>
        <dbReference type="Proteomes" id="UP000061569"/>
    </source>
</evidence>
<dbReference type="InterPro" id="IPR008579">
    <property type="entry name" value="UGlyAH_Cupin_dom"/>
</dbReference>
<evidence type="ECO:0000313" key="2">
    <source>
        <dbReference type="EMBL" id="ALN60645.1"/>
    </source>
</evidence>
<dbReference type="AlphaFoldDB" id="A0A0S2DQ89"/>
<evidence type="ECO:0000259" key="1">
    <source>
        <dbReference type="Pfam" id="PF05899"/>
    </source>
</evidence>
<dbReference type="Proteomes" id="UP000061569">
    <property type="component" value="Chromosome"/>
</dbReference>
<dbReference type="EMBL" id="CP013140">
    <property type="protein sequence ID" value="ALN60645.1"/>
    <property type="molecule type" value="Genomic_DNA"/>
</dbReference>
<dbReference type="InterPro" id="IPR014710">
    <property type="entry name" value="RmlC-like_jellyroll"/>
</dbReference>
<dbReference type="STRING" id="69.GLE_5304"/>
<sequence length="138" mass="15052">MERPALTFFFTSRGNRNMSMTPIERGLSIEALDPWGTVADLGSQPLEGEVRAYGRMTYGAPTDALSAGYFGATRGKFRLVYPFAEHAVVVAGEVALTDESTGTTTRYRAGDGWFVAKGTSTVWEILSDEFVKHYVAVA</sequence>
<proteinExistence type="predicted"/>
<accession>A0A0S2DQ89</accession>
<name>A0A0S2DQ89_LYSEN</name>
<reference evidence="2 3" key="1">
    <citation type="submission" date="2015-11" db="EMBL/GenBank/DDBJ databases">
        <title>Genome sequences of Lysobacter enzymogenes strain C3 and Lysobacter antibioticus ATCC 29479.</title>
        <authorList>
            <person name="Kobayashi D.Y."/>
        </authorList>
    </citation>
    <scope>NUCLEOTIDE SEQUENCE [LARGE SCALE GENOMIC DNA]</scope>
    <source>
        <strain evidence="2 3">C3</strain>
    </source>
</reference>
<organism evidence="2 3">
    <name type="scientific">Lysobacter enzymogenes</name>
    <dbReference type="NCBI Taxonomy" id="69"/>
    <lineage>
        <taxon>Bacteria</taxon>
        <taxon>Pseudomonadati</taxon>
        <taxon>Pseudomonadota</taxon>
        <taxon>Gammaproteobacteria</taxon>
        <taxon>Lysobacterales</taxon>
        <taxon>Lysobacteraceae</taxon>
        <taxon>Lysobacter</taxon>
    </lineage>
</organism>
<dbReference type="KEGG" id="lez:GLE_5304"/>
<dbReference type="InterPro" id="IPR011051">
    <property type="entry name" value="RmlC_Cupin_sf"/>
</dbReference>
<dbReference type="PANTHER" id="PTHR40943">
    <property type="entry name" value="CYTOPLASMIC PROTEIN-RELATED"/>
    <property type="match status" value="1"/>
</dbReference>
<dbReference type="PANTHER" id="PTHR40943:SF1">
    <property type="entry name" value="CYTOPLASMIC PROTEIN"/>
    <property type="match status" value="1"/>
</dbReference>
<dbReference type="Gene3D" id="2.60.120.10">
    <property type="entry name" value="Jelly Rolls"/>
    <property type="match status" value="1"/>
</dbReference>
<feature type="domain" description="(S)-ureidoglycine aminohydrolase cupin" evidence="1">
    <location>
        <begin position="61"/>
        <end position="134"/>
    </location>
</feature>
<protein>
    <recommendedName>
        <fullName evidence="1">(S)-ureidoglycine aminohydrolase cupin domain-containing protein</fullName>
    </recommendedName>
</protein>
<dbReference type="PATRIC" id="fig|69.6.peg.5222"/>
<gene>
    <name evidence="2" type="ORF">GLE_5304</name>
</gene>
<dbReference type="SUPFAM" id="SSF51182">
    <property type="entry name" value="RmlC-like cupins"/>
    <property type="match status" value="1"/>
</dbReference>